<gene>
    <name evidence="2" type="ORF">DEO72_LG4g589</name>
</gene>
<evidence type="ECO:0000256" key="1">
    <source>
        <dbReference type="SAM" id="MobiDB-lite"/>
    </source>
</evidence>
<dbReference type="SUPFAM" id="SSF55961">
    <property type="entry name" value="Bet v1-like"/>
    <property type="match status" value="1"/>
</dbReference>
<accession>A0A4D6LMB2</accession>
<organism evidence="2 3">
    <name type="scientific">Vigna unguiculata</name>
    <name type="common">Cowpea</name>
    <dbReference type="NCBI Taxonomy" id="3917"/>
    <lineage>
        <taxon>Eukaryota</taxon>
        <taxon>Viridiplantae</taxon>
        <taxon>Streptophyta</taxon>
        <taxon>Embryophyta</taxon>
        <taxon>Tracheophyta</taxon>
        <taxon>Spermatophyta</taxon>
        <taxon>Magnoliopsida</taxon>
        <taxon>eudicotyledons</taxon>
        <taxon>Gunneridae</taxon>
        <taxon>Pentapetalae</taxon>
        <taxon>rosids</taxon>
        <taxon>fabids</taxon>
        <taxon>Fabales</taxon>
        <taxon>Fabaceae</taxon>
        <taxon>Papilionoideae</taxon>
        <taxon>50 kb inversion clade</taxon>
        <taxon>NPAAA clade</taxon>
        <taxon>indigoferoid/millettioid clade</taxon>
        <taxon>Phaseoleae</taxon>
        <taxon>Vigna</taxon>
    </lineage>
</organism>
<dbReference type="Gene3D" id="3.30.530.20">
    <property type="match status" value="1"/>
</dbReference>
<dbReference type="EMBL" id="CP039348">
    <property type="protein sequence ID" value="QCD89643.1"/>
    <property type="molecule type" value="Genomic_DNA"/>
</dbReference>
<feature type="compositionally biased region" description="Polar residues" evidence="1">
    <location>
        <begin position="1"/>
        <end position="12"/>
    </location>
</feature>
<evidence type="ECO:0000313" key="3">
    <source>
        <dbReference type="Proteomes" id="UP000501690"/>
    </source>
</evidence>
<protein>
    <submittedName>
        <fullName evidence="2">Abscisic acid receptor PYR/PYL family</fullName>
    </submittedName>
</protein>
<name>A0A4D6LMB2_VIGUN</name>
<reference evidence="2 3" key="1">
    <citation type="submission" date="2019-04" db="EMBL/GenBank/DDBJ databases">
        <title>An improved genome assembly and genetic linkage map for asparagus bean, Vigna unguiculata ssp. sesquipedialis.</title>
        <authorList>
            <person name="Xia Q."/>
            <person name="Zhang R."/>
            <person name="Dong Y."/>
        </authorList>
    </citation>
    <scope>NUCLEOTIDE SEQUENCE [LARGE SCALE GENOMIC DNA]</scope>
    <source>
        <tissue evidence="2">Leaf</tissue>
    </source>
</reference>
<dbReference type="Proteomes" id="UP000501690">
    <property type="component" value="Linkage Group LG4"/>
</dbReference>
<evidence type="ECO:0000313" key="2">
    <source>
        <dbReference type="EMBL" id="QCD89643.1"/>
    </source>
</evidence>
<sequence length="128" mass="14331">MEIDESSASTSEPDSDDNHRIPTNHHLNPPSGLTPHKFSSLVPFITEHHTYLVGAGQCPSLLAQRVQAPPEVVWSVVRRLDKPQTYKRFIKSCAVKDPFHSPKSLAVKTTSISDLYKSCLHLTTSFFF</sequence>
<keyword evidence="2" id="KW-0675">Receptor</keyword>
<dbReference type="InterPro" id="IPR023393">
    <property type="entry name" value="START-like_dom_sf"/>
</dbReference>
<proteinExistence type="predicted"/>
<keyword evidence="3" id="KW-1185">Reference proteome</keyword>
<feature type="region of interest" description="Disordered" evidence="1">
    <location>
        <begin position="1"/>
        <end position="34"/>
    </location>
</feature>
<dbReference type="AlphaFoldDB" id="A0A4D6LMB2"/>